<dbReference type="GO" id="GO:0022857">
    <property type="term" value="F:transmembrane transporter activity"/>
    <property type="evidence" value="ECO:0007669"/>
    <property type="project" value="InterPro"/>
</dbReference>
<dbReference type="PANTHER" id="PTHR43124:SF8">
    <property type="entry name" value="INNER MEMBRANE TRANSPORT PROTEIN YDHP"/>
    <property type="match status" value="1"/>
</dbReference>
<feature type="transmembrane region" description="Helical" evidence="6">
    <location>
        <begin position="39"/>
        <end position="58"/>
    </location>
</feature>
<feature type="transmembrane region" description="Helical" evidence="6">
    <location>
        <begin position="70"/>
        <end position="91"/>
    </location>
</feature>
<dbReference type="InterPro" id="IPR050189">
    <property type="entry name" value="MFS_Efflux_Transporters"/>
</dbReference>
<keyword evidence="2" id="KW-1003">Cell membrane</keyword>
<evidence type="ECO:0000259" key="7">
    <source>
        <dbReference type="PROSITE" id="PS50850"/>
    </source>
</evidence>
<dbReference type="RefSeq" id="WP_044427223.1">
    <property type="nucleotide sequence ID" value="NZ_BJYZ01000006.1"/>
</dbReference>
<dbReference type="AlphaFoldDB" id="A0A512DLZ0"/>
<feature type="transmembrane region" description="Helical" evidence="6">
    <location>
        <begin position="128"/>
        <end position="152"/>
    </location>
</feature>
<feature type="transmembrane region" description="Helical" evidence="6">
    <location>
        <begin position="292"/>
        <end position="312"/>
    </location>
</feature>
<reference evidence="8 9" key="1">
    <citation type="submission" date="2019-07" db="EMBL/GenBank/DDBJ databases">
        <title>Whole genome shotgun sequence of Skermanella aerolata NBRC 106429.</title>
        <authorList>
            <person name="Hosoyama A."/>
            <person name="Uohara A."/>
            <person name="Ohji S."/>
            <person name="Ichikawa N."/>
        </authorList>
    </citation>
    <scope>NUCLEOTIDE SEQUENCE [LARGE SCALE GENOMIC DNA]</scope>
    <source>
        <strain evidence="8 9">NBRC 106429</strain>
    </source>
</reference>
<evidence type="ECO:0000256" key="3">
    <source>
        <dbReference type="ARBA" id="ARBA00022692"/>
    </source>
</evidence>
<protein>
    <submittedName>
        <fullName evidence="8">MFS transporter</fullName>
    </submittedName>
</protein>
<comment type="caution">
    <text evidence="8">The sequence shown here is derived from an EMBL/GenBank/DDBJ whole genome shotgun (WGS) entry which is preliminary data.</text>
</comment>
<name>A0A512DLZ0_9PROT</name>
<proteinExistence type="predicted"/>
<feature type="transmembrane region" description="Helical" evidence="6">
    <location>
        <begin position="202"/>
        <end position="224"/>
    </location>
</feature>
<gene>
    <name evidence="8" type="ORF">SAE02_16330</name>
</gene>
<evidence type="ECO:0000313" key="8">
    <source>
        <dbReference type="EMBL" id="GEO37485.1"/>
    </source>
</evidence>
<dbReference type="EMBL" id="BJYZ01000006">
    <property type="protein sequence ID" value="GEO37485.1"/>
    <property type="molecule type" value="Genomic_DNA"/>
</dbReference>
<dbReference type="OrthoDB" id="9788453at2"/>
<feature type="transmembrane region" description="Helical" evidence="6">
    <location>
        <begin position="324"/>
        <end position="345"/>
    </location>
</feature>
<feature type="transmembrane region" description="Helical" evidence="6">
    <location>
        <begin position="158"/>
        <end position="181"/>
    </location>
</feature>
<evidence type="ECO:0000256" key="6">
    <source>
        <dbReference type="SAM" id="Phobius"/>
    </source>
</evidence>
<keyword evidence="5 6" id="KW-0472">Membrane</keyword>
<sequence length="391" mass="39804">MPIAVYALAAGAFGIGTTEFVIMGLLLQVSADLGVSVPAAGLLISGYALGVFVGAPLLTLATRSLPRKTVLVALLVIFTAGNIACAMAPNYEALMAARVVTSLAHGTFFGVGSVVATGLVGPDRRASAIAMMFTGLTAATLLGVPFGAWLGLDYGWRSTFWAVAAIGVVATIVLAVFVPSTRERTQAPPLRDELAVLARPQVLLGLLMTVLGYAGVFAVFTYIQPILTQITGFSDAAVSPILLVFGAGMAAGNILGGRIADKRLVPALIGTLATLAAVLILMTPALEAKASAVIAIGLFGAAAFATVAPLQLRVLEKAGVAGQSLASSLNIAAFNLGNALGAWTGSLVIDHGPGLSALTWVAALITLTGLATALWSVRLDRRHPAPALRTA</sequence>
<keyword evidence="4 6" id="KW-1133">Transmembrane helix</keyword>
<dbReference type="PANTHER" id="PTHR43124">
    <property type="entry name" value="PURINE EFFLUX PUMP PBUE"/>
    <property type="match status" value="1"/>
</dbReference>
<dbReference type="SUPFAM" id="SSF103473">
    <property type="entry name" value="MFS general substrate transporter"/>
    <property type="match status" value="1"/>
</dbReference>
<dbReference type="InterPro" id="IPR011701">
    <property type="entry name" value="MFS"/>
</dbReference>
<accession>A0A512DLZ0</accession>
<keyword evidence="9" id="KW-1185">Reference proteome</keyword>
<dbReference type="CDD" id="cd17324">
    <property type="entry name" value="MFS_NepI_like"/>
    <property type="match status" value="1"/>
</dbReference>
<dbReference type="InterPro" id="IPR020846">
    <property type="entry name" value="MFS_dom"/>
</dbReference>
<evidence type="ECO:0000313" key="9">
    <source>
        <dbReference type="Proteomes" id="UP000321523"/>
    </source>
</evidence>
<dbReference type="Proteomes" id="UP000321523">
    <property type="component" value="Unassembled WGS sequence"/>
</dbReference>
<feature type="domain" description="Major facilitator superfamily (MFS) profile" evidence="7">
    <location>
        <begin position="4"/>
        <end position="381"/>
    </location>
</feature>
<organism evidence="8 9">
    <name type="scientific">Skermanella aerolata</name>
    <dbReference type="NCBI Taxonomy" id="393310"/>
    <lineage>
        <taxon>Bacteria</taxon>
        <taxon>Pseudomonadati</taxon>
        <taxon>Pseudomonadota</taxon>
        <taxon>Alphaproteobacteria</taxon>
        <taxon>Rhodospirillales</taxon>
        <taxon>Azospirillaceae</taxon>
        <taxon>Skermanella</taxon>
    </lineage>
</organism>
<dbReference type="GO" id="GO:0005886">
    <property type="term" value="C:plasma membrane"/>
    <property type="evidence" value="ECO:0007669"/>
    <property type="project" value="UniProtKB-SubCell"/>
</dbReference>
<dbReference type="PROSITE" id="PS50850">
    <property type="entry name" value="MFS"/>
    <property type="match status" value="1"/>
</dbReference>
<feature type="transmembrane region" description="Helical" evidence="6">
    <location>
        <begin position="103"/>
        <end position="121"/>
    </location>
</feature>
<feature type="transmembrane region" description="Helical" evidence="6">
    <location>
        <begin position="236"/>
        <end position="255"/>
    </location>
</feature>
<feature type="transmembrane region" description="Helical" evidence="6">
    <location>
        <begin position="7"/>
        <end position="27"/>
    </location>
</feature>
<dbReference type="Gene3D" id="1.20.1250.20">
    <property type="entry name" value="MFS general substrate transporter like domains"/>
    <property type="match status" value="1"/>
</dbReference>
<dbReference type="Pfam" id="PF07690">
    <property type="entry name" value="MFS_1"/>
    <property type="match status" value="1"/>
</dbReference>
<evidence type="ECO:0000256" key="1">
    <source>
        <dbReference type="ARBA" id="ARBA00004651"/>
    </source>
</evidence>
<evidence type="ECO:0000256" key="2">
    <source>
        <dbReference type="ARBA" id="ARBA00022475"/>
    </source>
</evidence>
<evidence type="ECO:0000256" key="5">
    <source>
        <dbReference type="ARBA" id="ARBA00023136"/>
    </source>
</evidence>
<feature type="transmembrane region" description="Helical" evidence="6">
    <location>
        <begin position="357"/>
        <end position="377"/>
    </location>
</feature>
<evidence type="ECO:0000256" key="4">
    <source>
        <dbReference type="ARBA" id="ARBA00022989"/>
    </source>
</evidence>
<feature type="transmembrane region" description="Helical" evidence="6">
    <location>
        <begin position="267"/>
        <end position="286"/>
    </location>
</feature>
<comment type="subcellular location">
    <subcellularLocation>
        <location evidence="1">Cell membrane</location>
        <topology evidence="1">Multi-pass membrane protein</topology>
    </subcellularLocation>
</comment>
<dbReference type="InterPro" id="IPR036259">
    <property type="entry name" value="MFS_trans_sf"/>
</dbReference>
<keyword evidence="3 6" id="KW-0812">Transmembrane</keyword>